<dbReference type="AlphaFoldDB" id="A0A388TEY9"/>
<gene>
    <name evidence="5" type="ORF">NO1_2264</name>
</gene>
<feature type="domain" description="Large ribosomal subunit protein bL25 L25" evidence="4">
    <location>
        <begin position="7"/>
        <end position="42"/>
    </location>
</feature>
<dbReference type="InterPro" id="IPR020056">
    <property type="entry name" value="Rbsml_bL25/Gln-tRNA_synth_N"/>
</dbReference>
<keyword evidence="6" id="KW-1185">Reference proteome</keyword>
<evidence type="ECO:0000313" key="5">
    <source>
        <dbReference type="EMBL" id="GBR75247.1"/>
    </source>
</evidence>
<dbReference type="GO" id="GO:0006412">
    <property type="term" value="P:translation"/>
    <property type="evidence" value="ECO:0007669"/>
    <property type="project" value="InterPro"/>
</dbReference>
<proteinExistence type="predicted"/>
<evidence type="ECO:0000313" key="6">
    <source>
        <dbReference type="Proteomes" id="UP000269352"/>
    </source>
</evidence>
<keyword evidence="2" id="KW-0687">Ribonucleoprotein</keyword>
<dbReference type="GO" id="GO:0005840">
    <property type="term" value="C:ribosome"/>
    <property type="evidence" value="ECO:0007669"/>
    <property type="project" value="UniProtKB-KW"/>
</dbReference>
<keyword evidence="1" id="KW-0689">Ribosomal protein</keyword>
<sequence length="42" mass="4613">MTKQVALEAQTRDGLGKEKAKKLRGQGLIPAEFYGKGTENLH</sequence>
<dbReference type="InterPro" id="IPR011035">
    <property type="entry name" value="Ribosomal_bL25/Gln-tRNA_synth"/>
</dbReference>
<name>A0A388TEY9_TERA1</name>
<evidence type="ECO:0000256" key="1">
    <source>
        <dbReference type="ARBA" id="ARBA00022980"/>
    </source>
</evidence>
<dbReference type="CDD" id="cd00495">
    <property type="entry name" value="Ribosomal_L25_TL5_CTC"/>
    <property type="match status" value="1"/>
</dbReference>
<organism evidence="5 6">
    <name type="scientific">Termititenax aidoneus</name>
    <dbReference type="NCBI Taxonomy" id="2218524"/>
    <lineage>
        <taxon>Bacteria</taxon>
        <taxon>Bacillati</taxon>
        <taxon>Candidatus Margulisiibacteriota</taxon>
        <taxon>Candidatus Termititenacia</taxon>
        <taxon>Candidatus Termititenacales</taxon>
        <taxon>Candidatus Termititenacaceae</taxon>
        <taxon>Candidatus Termititenax</taxon>
    </lineage>
</organism>
<dbReference type="SUPFAM" id="SSF50715">
    <property type="entry name" value="Ribosomal protein L25-like"/>
    <property type="match status" value="1"/>
</dbReference>
<dbReference type="GO" id="GO:0003735">
    <property type="term" value="F:structural constituent of ribosome"/>
    <property type="evidence" value="ECO:0007669"/>
    <property type="project" value="InterPro"/>
</dbReference>
<dbReference type="Gene3D" id="2.40.240.10">
    <property type="entry name" value="Ribosomal Protein L25, Chain P"/>
    <property type="match status" value="1"/>
</dbReference>
<dbReference type="EMBL" id="BGZN01000209">
    <property type="protein sequence ID" value="GBR75247.1"/>
    <property type="molecule type" value="Genomic_DNA"/>
</dbReference>
<feature type="region of interest" description="Disordered" evidence="3">
    <location>
        <begin position="1"/>
        <end position="23"/>
    </location>
</feature>
<comment type="caution">
    <text evidence="5">The sequence shown here is derived from an EMBL/GenBank/DDBJ whole genome shotgun (WGS) entry which is preliminary data.</text>
</comment>
<dbReference type="Pfam" id="PF01386">
    <property type="entry name" value="Ribosomal_L25p"/>
    <property type="match status" value="1"/>
</dbReference>
<evidence type="ECO:0000259" key="4">
    <source>
        <dbReference type="Pfam" id="PF01386"/>
    </source>
</evidence>
<feature type="non-terminal residue" evidence="5">
    <location>
        <position position="42"/>
    </location>
</feature>
<dbReference type="Proteomes" id="UP000269352">
    <property type="component" value="Unassembled WGS sequence"/>
</dbReference>
<evidence type="ECO:0000256" key="2">
    <source>
        <dbReference type="ARBA" id="ARBA00023274"/>
    </source>
</evidence>
<evidence type="ECO:0000256" key="3">
    <source>
        <dbReference type="SAM" id="MobiDB-lite"/>
    </source>
</evidence>
<protein>
    <recommendedName>
        <fullName evidence="4">Large ribosomal subunit protein bL25 L25 domain-containing protein</fullName>
    </recommendedName>
</protein>
<dbReference type="GO" id="GO:1990904">
    <property type="term" value="C:ribonucleoprotein complex"/>
    <property type="evidence" value="ECO:0007669"/>
    <property type="project" value="UniProtKB-KW"/>
</dbReference>
<dbReference type="InterPro" id="IPR029751">
    <property type="entry name" value="Ribosomal_L25_dom"/>
</dbReference>
<accession>A0A388TEY9</accession>
<reference evidence="5 6" key="1">
    <citation type="journal article" date="2019" name="ISME J.">
        <title>Genome analyses of uncultured TG2/ZB3 bacteria in 'Margulisbacteria' specifically attached to ectosymbiotic spirochetes of protists in the termite gut.</title>
        <authorList>
            <person name="Utami Y.D."/>
            <person name="Kuwahara H."/>
            <person name="Igai K."/>
            <person name="Murakami T."/>
            <person name="Sugaya K."/>
            <person name="Morikawa T."/>
            <person name="Nagura Y."/>
            <person name="Yuki M."/>
            <person name="Deevong P."/>
            <person name="Inoue T."/>
            <person name="Kihara K."/>
            <person name="Lo N."/>
            <person name="Yamada A."/>
            <person name="Ohkuma M."/>
            <person name="Hongoh Y."/>
        </authorList>
    </citation>
    <scope>NUCLEOTIDE SEQUENCE [LARGE SCALE GENOMIC DNA]</scope>
    <source>
        <strain evidence="5">NkOx7-01</strain>
    </source>
</reference>